<keyword evidence="6" id="KW-1185">Reference proteome</keyword>
<dbReference type="Gene3D" id="3.40.850.10">
    <property type="entry name" value="Kinesin motor domain"/>
    <property type="match status" value="1"/>
</dbReference>
<dbReference type="Proteomes" id="UP001388673">
    <property type="component" value="Unassembled WGS sequence"/>
</dbReference>
<dbReference type="CDD" id="cd00106">
    <property type="entry name" value="KISc"/>
    <property type="match status" value="1"/>
</dbReference>
<dbReference type="PRINTS" id="PR00380">
    <property type="entry name" value="KINESINHEAVY"/>
</dbReference>
<dbReference type="GO" id="GO:0016887">
    <property type="term" value="F:ATP hydrolysis activity"/>
    <property type="evidence" value="ECO:0007669"/>
    <property type="project" value="TreeGrafter"/>
</dbReference>
<dbReference type="GO" id="GO:0005874">
    <property type="term" value="C:microtubule"/>
    <property type="evidence" value="ECO:0007669"/>
    <property type="project" value="TreeGrafter"/>
</dbReference>
<keyword evidence="1" id="KW-0505">Motor protein</keyword>
<evidence type="ECO:0000259" key="4">
    <source>
        <dbReference type="PROSITE" id="PS50067"/>
    </source>
</evidence>
<dbReference type="SMART" id="SM00129">
    <property type="entry name" value="KISc"/>
    <property type="match status" value="1"/>
</dbReference>
<dbReference type="InterPro" id="IPR001752">
    <property type="entry name" value="Kinesin_motor_dom"/>
</dbReference>
<evidence type="ECO:0000313" key="6">
    <source>
        <dbReference type="Proteomes" id="UP001388673"/>
    </source>
</evidence>
<dbReference type="PANTHER" id="PTHR24115:SF1000">
    <property type="entry name" value="KINESIN-LIKE PROTEIN KIF22"/>
    <property type="match status" value="1"/>
</dbReference>
<feature type="region of interest" description="Disordered" evidence="3">
    <location>
        <begin position="341"/>
        <end position="377"/>
    </location>
</feature>
<dbReference type="GO" id="GO:0008574">
    <property type="term" value="F:plus-end-directed microtubule motor activity"/>
    <property type="evidence" value="ECO:0007669"/>
    <property type="project" value="TreeGrafter"/>
</dbReference>
<dbReference type="AlphaFoldDB" id="A0AAW0Z6P2"/>
<feature type="domain" description="Kinesin motor" evidence="4">
    <location>
        <begin position="4"/>
        <end position="335"/>
    </location>
</feature>
<evidence type="ECO:0000313" key="5">
    <source>
        <dbReference type="EMBL" id="KAK8869848.1"/>
    </source>
</evidence>
<dbReference type="InterPro" id="IPR027417">
    <property type="entry name" value="P-loop_NTPase"/>
</dbReference>
<protein>
    <recommendedName>
        <fullName evidence="4">Kinesin motor domain-containing protein</fullName>
    </recommendedName>
</protein>
<dbReference type="PANTHER" id="PTHR24115">
    <property type="entry name" value="KINESIN-RELATED"/>
    <property type="match status" value="1"/>
</dbReference>
<gene>
    <name evidence="5" type="ORF">IAR55_000416</name>
</gene>
<dbReference type="GO" id="GO:0005871">
    <property type="term" value="C:kinesin complex"/>
    <property type="evidence" value="ECO:0007669"/>
    <property type="project" value="TreeGrafter"/>
</dbReference>
<dbReference type="Pfam" id="PF00225">
    <property type="entry name" value="Kinesin"/>
    <property type="match status" value="1"/>
</dbReference>
<dbReference type="RefSeq" id="XP_066806094.1">
    <property type="nucleotide sequence ID" value="XM_066943552.1"/>
</dbReference>
<dbReference type="SUPFAM" id="SSF52540">
    <property type="entry name" value="P-loop containing nucleoside triphosphate hydrolases"/>
    <property type="match status" value="1"/>
</dbReference>
<evidence type="ECO:0000256" key="2">
    <source>
        <dbReference type="PROSITE-ProRule" id="PRU00339"/>
    </source>
</evidence>
<dbReference type="InterPro" id="IPR036961">
    <property type="entry name" value="Kinesin_motor_dom_sf"/>
</dbReference>
<comment type="caution">
    <text evidence="5">The sequence shown here is derived from an EMBL/GenBank/DDBJ whole genome shotgun (WGS) entry which is preliminary data.</text>
</comment>
<dbReference type="PROSITE" id="PS50005">
    <property type="entry name" value="TPR"/>
    <property type="match status" value="1"/>
</dbReference>
<feature type="compositionally biased region" description="Low complexity" evidence="3">
    <location>
        <begin position="353"/>
        <end position="366"/>
    </location>
</feature>
<comment type="similarity">
    <text evidence="1">Belongs to the TRAFAC class myosin-kinesin ATPase superfamily. Kinesin family.</text>
</comment>
<feature type="repeat" description="TPR" evidence="2">
    <location>
        <begin position="551"/>
        <end position="584"/>
    </location>
</feature>
<dbReference type="GO" id="GO:0005524">
    <property type="term" value="F:ATP binding"/>
    <property type="evidence" value="ECO:0007669"/>
    <property type="project" value="UniProtKB-UniRule"/>
</dbReference>
<feature type="compositionally biased region" description="Basic and acidic residues" evidence="3">
    <location>
        <begin position="457"/>
        <end position="471"/>
    </location>
</feature>
<evidence type="ECO:0000256" key="1">
    <source>
        <dbReference type="PROSITE-ProRule" id="PRU00283"/>
    </source>
</evidence>
<dbReference type="InterPro" id="IPR027640">
    <property type="entry name" value="Kinesin-like_fam"/>
</dbReference>
<dbReference type="GeneID" id="92177676"/>
<reference evidence="5 6" key="1">
    <citation type="journal article" date="2024" name="bioRxiv">
        <title>Comparative genomics of Cryptococcus and Kwoniella reveals pathogenesis evolution and contrasting karyotype dynamics via intercentromeric recombination or chromosome fusion.</title>
        <authorList>
            <person name="Coelho M.A."/>
            <person name="David-Palma M."/>
            <person name="Shea T."/>
            <person name="Bowers K."/>
            <person name="McGinley-Smith S."/>
            <person name="Mohammad A.W."/>
            <person name="Gnirke A."/>
            <person name="Yurkov A.M."/>
            <person name="Nowrousian M."/>
            <person name="Sun S."/>
            <person name="Cuomo C.A."/>
            <person name="Heitman J."/>
        </authorList>
    </citation>
    <scope>NUCLEOTIDE SEQUENCE [LARGE SCALE GENOMIC DNA]</scope>
    <source>
        <strain evidence="5 6">CBS 13917</strain>
    </source>
</reference>
<feature type="region of interest" description="Disordered" evidence="3">
    <location>
        <begin position="409"/>
        <end position="477"/>
    </location>
</feature>
<dbReference type="KEGG" id="kne:92177676"/>
<keyword evidence="1" id="KW-0547">Nucleotide-binding</keyword>
<keyword evidence="1" id="KW-0067">ATP-binding</keyword>
<dbReference type="GO" id="GO:0008017">
    <property type="term" value="F:microtubule binding"/>
    <property type="evidence" value="ECO:0007669"/>
    <property type="project" value="InterPro"/>
</dbReference>
<sequence length="684" mass="75587">MSKAIACHVRVRPPAPDGNDCKINDEDIKIEGNKISALNSQGDKRYHFEFEKCHDVNSTQEEVFDSIAPFIEQAYQGINCTIFAYGVTGSGKTHTMQGDEEDPGIIPRIVNAVFQKRSQLKKSTLSLSFSYVEILKDEVYDLLGSLGHYQPRKRDIRTSSDGQNIVADLVVHPVESEEQFTVQYDAAAKTRKTASTKLNSSSSRSHAILTLHIEIRNNEYPNQVRSGKICLTDLAGSENNNLTGNDRERMRESAAINTSLTTLGKIVDALNLKAQRGRADSTVFVPYRESKLTRLLQDALEGHSQNLLICCLAPGEKFARDTINTLQFAKKSTAVENRLQVDGNGSRRLSQVPARRLSGPPSRRPSQVPPPHAPRCDRLIPFRIHTDPNVPFMGRPSLGRPVLSALAPNIKPVRTAGNRTAGGKNRGKADKENMASGTSEGKLDRRKVANRKSATVTEKHTQQDDAEKAKEQQAQSDCLSDRLIDQDKQHTGAQEENEAAQNLAQGAQMSLPQAAVFAPAIEPVSGPSPTGDDNVGPDIASLNDEARVNWGKTLVSHARVYHQAGDLERALQLYKRAYDYVPQNHRLERRIFELELSLKGMISPPKLTSTSIRVKEPFKITNDTDVGSMTPNDLKRPRSSSSYERIGVKVTHAGEDDERGAAKRVKEDVQCCASRRLAIHDLVN</sequence>
<organism evidence="5 6">
    <name type="scientific">Kwoniella newhampshirensis</name>
    <dbReference type="NCBI Taxonomy" id="1651941"/>
    <lineage>
        <taxon>Eukaryota</taxon>
        <taxon>Fungi</taxon>
        <taxon>Dikarya</taxon>
        <taxon>Basidiomycota</taxon>
        <taxon>Agaricomycotina</taxon>
        <taxon>Tremellomycetes</taxon>
        <taxon>Tremellales</taxon>
        <taxon>Cryptococcaceae</taxon>
        <taxon>Kwoniella</taxon>
    </lineage>
</organism>
<dbReference type="EMBL" id="JBCAWK010000001">
    <property type="protein sequence ID" value="KAK8869848.1"/>
    <property type="molecule type" value="Genomic_DNA"/>
</dbReference>
<accession>A0AAW0Z6P2</accession>
<name>A0AAW0Z6P2_9TREE</name>
<proteinExistence type="inferred from homology"/>
<keyword evidence="2" id="KW-0802">TPR repeat</keyword>
<dbReference type="GO" id="GO:0007018">
    <property type="term" value="P:microtubule-based movement"/>
    <property type="evidence" value="ECO:0007669"/>
    <property type="project" value="InterPro"/>
</dbReference>
<evidence type="ECO:0000256" key="3">
    <source>
        <dbReference type="SAM" id="MobiDB-lite"/>
    </source>
</evidence>
<dbReference type="InterPro" id="IPR019734">
    <property type="entry name" value="TPR_rpt"/>
</dbReference>
<dbReference type="PROSITE" id="PS50067">
    <property type="entry name" value="KINESIN_MOTOR_2"/>
    <property type="match status" value="1"/>
</dbReference>
<feature type="binding site" evidence="1">
    <location>
        <begin position="86"/>
        <end position="93"/>
    </location>
    <ligand>
        <name>ATP</name>
        <dbReference type="ChEBI" id="CHEBI:30616"/>
    </ligand>
</feature>